<evidence type="ECO:0000313" key="9">
    <source>
        <dbReference type="Proteomes" id="UP000095282"/>
    </source>
</evidence>
<evidence type="ECO:0000256" key="6">
    <source>
        <dbReference type="ARBA" id="ARBA00023163"/>
    </source>
</evidence>
<evidence type="ECO:0000256" key="1">
    <source>
        <dbReference type="ARBA" id="ARBA00004123"/>
    </source>
</evidence>
<evidence type="ECO:0000313" key="10">
    <source>
        <dbReference type="WBParaSite" id="Csp11.Scaffold497.g2214.t1"/>
    </source>
</evidence>
<evidence type="ECO:0000256" key="2">
    <source>
        <dbReference type="ARBA" id="ARBA00008190"/>
    </source>
</evidence>
<evidence type="ECO:0000256" key="3">
    <source>
        <dbReference type="ARBA" id="ARBA00023015"/>
    </source>
</evidence>
<dbReference type="WBParaSite" id="Csp11.Scaffold497.g2214.t1">
    <property type="protein sequence ID" value="Csp11.Scaffold497.g2214.t1"/>
    <property type="gene ID" value="Csp11.Scaffold497.g2214"/>
</dbReference>
<keyword evidence="7" id="KW-0539">Nucleus</keyword>
<dbReference type="FunFam" id="1.10.260.40:FF:000005">
    <property type="entry name" value="One cut domain family member"/>
    <property type="match status" value="1"/>
</dbReference>
<dbReference type="PROSITE" id="PS51042">
    <property type="entry name" value="CUT"/>
    <property type="match status" value="1"/>
</dbReference>
<dbReference type="AlphaFoldDB" id="A0A1I7T417"/>
<dbReference type="SMART" id="SM01109">
    <property type="entry name" value="CUT"/>
    <property type="match status" value="1"/>
</dbReference>
<feature type="domain" description="CUT" evidence="8">
    <location>
        <begin position="2"/>
        <end position="88"/>
    </location>
</feature>
<accession>A0A1I7T417</accession>
<dbReference type="PANTHER" id="PTHR14057">
    <property type="entry name" value="TRANSCRIPTION FACTOR ONECUT"/>
    <property type="match status" value="1"/>
</dbReference>
<dbReference type="SUPFAM" id="SSF47413">
    <property type="entry name" value="lambda repressor-like DNA-binding domains"/>
    <property type="match status" value="1"/>
</dbReference>
<keyword evidence="4" id="KW-0238">DNA-binding</keyword>
<keyword evidence="6" id="KW-0804">Transcription</keyword>
<proteinExistence type="inferred from homology"/>
<evidence type="ECO:0000256" key="4">
    <source>
        <dbReference type="ARBA" id="ARBA00023125"/>
    </source>
</evidence>
<keyword evidence="9" id="KW-1185">Reference proteome</keyword>
<dbReference type="GO" id="GO:0005634">
    <property type="term" value="C:nucleus"/>
    <property type="evidence" value="ECO:0007669"/>
    <property type="project" value="UniProtKB-SubCell"/>
</dbReference>
<dbReference type="InterPro" id="IPR051649">
    <property type="entry name" value="CUT_Homeobox"/>
</dbReference>
<keyword evidence="3" id="KW-0805">Transcription regulation</keyword>
<dbReference type="STRING" id="1561998.A0A1I7T417"/>
<dbReference type="Gene3D" id="1.10.260.40">
    <property type="entry name" value="lambda repressor-like DNA-binding domains"/>
    <property type="match status" value="1"/>
</dbReference>
<sequence>MEKKVCSDETIDTRSICDQILDLLKDKEITQEAFAGKVLGRSQGTVSDLLRNPKPWKDLKAGRETLTRMRNFLKLSQHDRLFLLTMSKEAAANVCGLPPPK</sequence>
<dbReference type="GO" id="GO:0000978">
    <property type="term" value="F:RNA polymerase II cis-regulatory region sequence-specific DNA binding"/>
    <property type="evidence" value="ECO:0007669"/>
    <property type="project" value="TreeGrafter"/>
</dbReference>
<comment type="subcellular location">
    <subcellularLocation>
        <location evidence="1">Nucleus</location>
    </subcellularLocation>
</comment>
<evidence type="ECO:0000256" key="5">
    <source>
        <dbReference type="ARBA" id="ARBA00023155"/>
    </source>
</evidence>
<evidence type="ECO:0000259" key="8">
    <source>
        <dbReference type="PROSITE" id="PS51042"/>
    </source>
</evidence>
<dbReference type="PANTHER" id="PTHR14057:SF32">
    <property type="entry name" value="HOMEOBOX PROTEIN CEH-21-RELATED"/>
    <property type="match status" value="1"/>
</dbReference>
<keyword evidence="5" id="KW-0371">Homeobox</keyword>
<organism evidence="9 10">
    <name type="scientific">Caenorhabditis tropicalis</name>
    <dbReference type="NCBI Taxonomy" id="1561998"/>
    <lineage>
        <taxon>Eukaryota</taxon>
        <taxon>Metazoa</taxon>
        <taxon>Ecdysozoa</taxon>
        <taxon>Nematoda</taxon>
        <taxon>Chromadorea</taxon>
        <taxon>Rhabditida</taxon>
        <taxon>Rhabditina</taxon>
        <taxon>Rhabditomorpha</taxon>
        <taxon>Rhabditoidea</taxon>
        <taxon>Rhabditidae</taxon>
        <taxon>Peloderinae</taxon>
        <taxon>Caenorhabditis</taxon>
    </lineage>
</organism>
<evidence type="ECO:0000256" key="7">
    <source>
        <dbReference type="ARBA" id="ARBA00023242"/>
    </source>
</evidence>
<name>A0A1I7T417_9PELO</name>
<dbReference type="InterPro" id="IPR003350">
    <property type="entry name" value="CUT_dom"/>
</dbReference>
<dbReference type="Proteomes" id="UP000095282">
    <property type="component" value="Unplaced"/>
</dbReference>
<reference evidence="10" key="1">
    <citation type="submission" date="2016-11" db="UniProtKB">
        <authorList>
            <consortium name="WormBaseParasite"/>
        </authorList>
    </citation>
    <scope>IDENTIFICATION</scope>
</reference>
<protein>
    <submittedName>
        <fullName evidence="10">One cut domain family member</fullName>
    </submittedName>
</protein>
<dbReference type="InterPro" id="IPR010982">
    <property type="entry name" value="Lambda_DNA-bd_dom_sf"/>
</dbReference>
<dbReference type="eggNOG" id="KOG2252">
    <property type="taxonomic scope" value="Eukaryota"/>
</dbReference>
<dbReference type="Pfam" id="PF02376">
    <property type="entry name" value="CUT"/>
    <property type="match status" value="1"/>
</dbReference>
<dbReference type="GO" id="GO:0000981">
    <property type="term" value="F:DNA-binding transcription factor activity, RNA polymerase II-specific"/>
    <property type="evidence" value="ECO:0007669"/>
    <property type="project" value="TreeGrafter"/>
</dbReference>
<comment type="similarity">
    <text evidence="2">Belongs to the CUT homeobox family.</text>
</comment>